<dbReference type="Proteomes" id="UP001234989">
    <property type="component" value="Chromosome 4"/>
</dbReference>
<feature type="region of interest" description="Disordered" evidence="1">
    <location>
        <begin position="98"/>
        <end position="278"/>
    </location>
</feature>
<reference evidence="2" key="1">
    <citation type="submission" date="2023-08" db="EMBL/GenBank/DDBJ databases">
        <title>A de novo genome assembly of Solanum verrucosum Schlechtendal, a Mexican diploid species geographically isolated from the other diploid A-genome species in potato relatives.</title>
        <authorList>
            <person name="Hosaka K."/>
        </authorList>
    </citation>
    <scope>NUCLEOTIDE SEQUENCE</scope>
    <source>
        <tissue evidence="2">Young leaves</tissue>
    </source>
</reference>
<evidence type="ECO:0000313" key="2">
    <source>
        <dbReference type="EMBL" id="WMV26896.1"/>
    </source>
</evidence>
<sequence length="358" mass="40036">MEIGELMTGGKRTPRSYPGNGQKVSFPHASVWIPKVPRKVCFAWLATRGVILRAENLRNESYQVIGGYVRMVWCFLGNAKIREEVDIQLGEEDTRLEIQGPFPRKADAKKAKGMTEVELGSEKHKEEESQKIKRDKMTNTPKSSSKKSESGPSLCKSPEKHKEEESRKKKRDKMPNTPKSSSKNSESGRSLSKSPEKHKEEESREKKQDKMPNTPKSSSKESESGRSSSKSPEKHKEEESRKRKRDKMPNKPKSSSKESESGPSLSKSPEKVTASAGKYTLSTRQVKIMRKLGLMAPSGSPFNKRKHVVAPPKPPIIPKDRVSTLKRPPSNPKERLPAIDRIVVCGLAAAGSVNRVMK</sequence>
<keyword evidence="3" id="KW-1185">Reference proteome</keyword>
<dbReference type="EMBL" id="CP133615">
    <property type="protein sequence ID" value="WMV26896.1"/>
    <property type="molecule type" value="Genomic_DNA"/>
</dbReference>
<feature type="compositionally biased region" description="Basic and acidic residues" evidence="1">
    <location>
        <begin position="157"/>
        <end position="167"/>
    </location>
</feature>
<organism evidence="2 3">
    <name type="scientific">Solanum verrucosum</name>
    <dbReference type="NCBI Taxonomy" id="315347"/>
    <lineage>
        <taxon>Eukaryota</taxon>
        <taxon>Viridiplantae</taxon>
        <taxon>Streptophyta</taxon>
        <taxon>Embryophyta</taxon>
        <taxon>Tracheophyta</taxon>
        <taxon>Spermatophyta</taxon>
        <taxon>Magnoliopsida</taxon>
        <taxon>eudicotyledons</taxon>
        <taxon>Gunneridae</taxon>
        <taxon>Pentapetalae</taxon>
        <taxon>asterids</taxon>
        <taxon>lamiids</taxon>
        <taxon>Solanales</taxon>
        <taxon>Solanaceae</taxon>
        <taxon>Solanoideae</taxon>
        <taxon>Solaneae</taxon>
        <taxon>Solanum</taxon>
    </lineage>
</organism>
<proteinExistence type="predicted"/>
<feature type="region of interest" description="Disordered" evidence="1">
    <location>
        <begin position="295"/>
        <end position="334"/>
    </location>
</feature>
<feature type="compositionally biased region" description="Basic and acidic residues" evidence="1">
    <location>
        <begin position="194"/>
        <end position="210"/>
    </location>
</feature>
<feature type="compositionally biased region" description="Basic and acidic residues" evidence="1">
    <location>
        <begin position="231"/>
        <end position="241"/>
    </location>
</feature>
<protein>
    <submittedName>
        <fullName evidence="2">Uncharacterized protein</fullName>
    </submittedName>
</protein>
<evidence type="ECO:0000256" key="1">
    <source>
        <dbReference type="SAM" id="MobiDB-lite"/>
    </source>
</evidence>
<evidence type="ECO:0000313" key="3">
    <source>
        <dbReference type="Proteomes" id="UP001234989"/>
    </source>
</evidence>
<feature type="region of interest" description="Disordered" evidence="1">
    <location>
        <begin position="1"/>
        <end position="20"/>
    </location>
</feature>
<feature type="compositionally biased region" description="Basic and acidic residues" evidence="1">
    <location>
        <begin position="104"/>
        <end position="137"/>
    </location>
</feature>
<gene>
    <name evidence="2" type="ORF">MTR67_020281</name>
</gene>
<accession>A0AAF0QP68</accession>
<feature type="compositionally biased region" description="Low complexity" evidence="1">
    <location>
        <begin position="179"/>
        <end position="193"/>
    </location>
</feature>
<dbReference type="AlphaFoldDB" id="A0AAF0QP68"/>
<name>A0AAF0QP68_SOLVR</name>